<dbReference type="RefSeq" id="XP_018281176.1">
    <property type="nucleotide sequence ID" value="XM_018424937.1"/>
</dbReference>
<reference evidence="4 5" key="1">
    <citation type="submission" date="2015-03" db="EMBL/GenBank/DDBJ databases">
        <title>Genomics and transcriptomics of the oil-accumulating basidiomycete yeast T. oleaginosus allow insights into substrate utilization and the diverse evolutionary trajectories of mating systems in fungi.</title>
        <authorList>
            <consortium name="DOE Joint Genome Institute"/>
            <person name="Kourist R."/>
            <person name="Kracht O."/>
            <person name="Bracharz F."/>
            <person name="Lipzen A."/>
            <person name="Nolan M."/>
            <person name="Ohm R."/>
            <person name="Grigoriev I."/>
            <person name="Sun S."/>
            <person name="Heitman J."/>
            <person name="Bruck T."/>
            <person name="Nowrousian M."/>
        </authorList>
    </citation>
    <scope>NUCLEOTIDE SEQUENCE [LARGE SCALE GENOMIC DNA]</scope>
    <source>
        <strain evidence="4 5">IBC0246</strain>
    </source>
</reference>
<dbReference type="AlphaFoldDB" id="A0A0J0XUE2"/>
<dbReference type="GO" id="GO:0006536">
    <property type="term" value="P:glutamate metabolic process"/>
    <property type="evidence" value="ECO:0007669"/>
    <property type="project" value="TreeGrafter"/>
</dbReference>
<accession>A0A0J0XUE2</accession>
<evidence type="ECO:0000256" key="3">
    <source>
        <dbReference type="SAM" id="MobiDB-lite"/>
    </source>
</evidence>
<protein>
    <submittedName>
        <fullName evidence="4">DUF1445 domain-containing protein</fullName>
    </submittedName>
</protein>
<proteinExistence type="inferred from homology"/>
<dbReference type="GeneID" id="28985540"/>
<evidence type="ECO:0000256" key="2">
    <source>
        <dbReference type="ARBA" id="ARBA00023239"/>
    </source>
</evidence>
<sequence length="269" mass="29593">MTRSLSPSSPTEAREYARSGRLRGNTSGMCPGHVQANLLILPAKYAADFRRLCARNPVSCPLLAESRATGDKGFPAGVADGADITTDIPGYKVYRDGKFVEEVDDVVNYWGEDSVAFLIGCSFTFEDALQDAGLGVRHIDEDRNVPMYRTSVPLMPSGVFSGNTVVSMRPYPPEQVERVRTITRPYVRTHGEPIAWGWDAIEKLGINDINKPEYGDAPIIRDGEVPVFWACGVTPQLVVINSHIEGVVIGHAPGKMLCLDWRIEDIQDE</sequence>
<dbReference type="InterPro" id="IPR038021">
    <property type="entry name" value="Putative_hydro-lyase"/>
</dbReference>
<dbReference type="PANTHER" id="PTHR32022">
    <property type="entry name" value="D-GLUTAMATE CYCLASE, MITOCHONDRIAL"/>
    <property type="match status" value="1"/>
</dbReference>
<keyword evidence="2" id="KW-0456">Lyase</keyword>
<dbReference type="FunFam" id="3.30.2040.10:FF:000001">
    <property type="entry name" value="D-glutamate cyclase, mitochondrial"/>
    <property type="match status" value="1"/>
</dbReference>
<evidence type="ECO:0000313" key="4">
    <source>
        <dbReference type="EMBL" id="KLT44685.1"/>
    </source>
</evidence>
<keyword evidence="5" id="KW-1185">Reference proteome</keyword>
<organism evidence="4 5">
    <name type="scientific">Cutaneotrichosporon oleaginosum</name>
    <dbReference type="NCBI Taxonomy" id="879819"/>
    <lineage>
        <taxon>Eukaryota</taxon>
        <taxon>Fungi</taxon>
        <taxon>Dikarya</taxon>
        <taxon>Basidiomycota</taxon>
        <taxon>Agaricomycotina</taxon>
        <taxon>Tremellomycetes</taxon>
        <taxon>Trichosporonales</taxon>
        <taxon>Trichosporonaceae</taxon>
        <taxon>Cutaneotrichosporon</taxon>
    </lineage>
</organism>
<dbReference type="InterPro" id="IPR009906">
    <property type="entry name" value="D-Glu_cyclase"/>
</dbReference>
<dbReference type="PIRSF" id="PIRSF029755">
    <property type="entry name" value="UCP029755"/>
    <property type="match status" value="1"/>
</dbReference>
<evidence type="ECO:0000313" key="5">
    <source>
        <dbReference type="Proteomes" id="UP000053611"/>
    </source>
</evidence>
<dbReference type="OrthoDB" id="10262538at2759"/>
<dbReference type="Proteomes" id="UP000053611">
    <property type="component" value="Unassembled WGS sequence"/>
</dbReference>
<evidence type="ECO:0000256" key="1">
    <source>
        <dbReference type="ARBA" id="ARBA00007896"/>
    </source>
</evidence>
<dbReference type="SUPFAM" id="SSF160920">
    <property type="entry name" value="PSTPO5379-like"/>
    <property type="match status" value="1"/>
</dbReference>
<feature type="region of interest" description="Disordered" evidence="3">
    <location>
        <begin position="1"/>
        <end position="20"/>
    </location>
</feature>
<dbReference type="GO" id="GO:0047820">
    <property type="term" value="F:D-glutamate cyclase activity"/>
    <property type="evidence" value="ECO:0007669"/>
    <property type="project" value="TreeGrafter"/>
</dbReference>
<dbReference type="Pfam" id="PF07286">
    <property type="entry name" value="D-Glu_cyclase"/>
    <property type="match status" value="1"/>
</dbReference>
<name>A0A0J0XUE2_9TREE</name>
<dbReference type="STRING" id="879819.A0A0J0XUE2"/>
<dbReference type="InterPro" id="IPR016938">
    <property type="entry name" value="UPF0317"/>
</dbReference>
<feature type="compositionally biased region" description="Polar residues" evidence="3">
    <location>
        <begin position="1"/>
        <end position="11"/>
    </location>
</feature>
<dbReference type="Gene3D" id="3.30.2040.10">
    <property type="entry name" value="PSTPO5379-like domain"/>
    <property type="match status" value="1"/>
</dbReference>
<dbReference type="PANTHER" id="PTHR32022:SF10">
    <property type="entry name" value="D-GLUTAMATE CYCLASE, MITOCHONDRIAL"/>
    <property type="match status" value="1"/>
</dbReference>
<gene>
    <name evidence="4" type="ORF">CC85DRAFT_295476</name>
</gene>
<dbReference type="Gene3D" id="3.40.1640.10">
    <property type="entry name" value="PSTPO5379-like"/>
    <property type="match status" value="1"/>
</dbReference>
<comment type="similarity">
    <text evidence="1">Belongs to the D-glutamate cyclase family.</text>
</comment>
<dbReference type="NCBIfam" id="NF003969">
    <property type="entry name" value="PRK05463.1"/>
    <property type="match status" value="1"/>
</dbReference>
<dbReference type="EMBL" id="KQ087185">
    <property type="protein sequence ID" value="KLT44685.1"/>
    <property type="molecule type" value="Genomic_DNA"/>
</dbReference>